<keyword evidence="2" id="KW-1185">Reference proteome</keyword>
<dbReference type="Proteomes" id="UP000253426">
    <property type="component" value="Unassembled WGS sequence"/>
</dbReference>
<name>A0A366HPX0_9BACT</name>
<sequence length="132" mass="14587">MADNTAPTNPIGSPSLRYPKNIRPLAIVDMMIPNAVDAADMIVERMWLKIVAPYNSIPNIKHLRLENIHGTAKRNAETGHPNEKPILNKMENKTNKAPALARVRFNASDGSALMSFRMACIRKMQSTGNAHA</sequence>
<reference evidence="1 2" key="1">
    <citation type="submission" date="2018-06" db="EMBL/GenBank/DDBJ databases">
        <title>Genomic Encyclopedia of Type Strains, Phase IV (KMG-IV): sequencing the most valuable type-strain genomes for metagenomic binning, comparative biology and taxonomic classification.</title>
        <authorList>
            <person name="Goeker M."/>
        </authorList>
    </citation>
    <scope>NUCLEOTIDE SEQUENCE [LARGE SCALE GENOMIC DNA]</scope>
    <source>
        <strain evidence="1 2">DSM 25532</strain>
    </source>
</reference>
<dbReference type="EMBL" id="QNRR01000004">
    <property type="protein sequence ID" value="RBP44510.1"/>
    <property type="molecule type" value="Genomic_DNA"/>
</dbReference>
<evidence type="ECO:0000313" key="2">
    <source>
        <dbReference type="Proteomes" id="UP000253426"/>
    </source>
</evidence>
<organism evidence="1 2">
    <name type="scientific">Roseimicrobium gellanilyticum</name>
    <dbReference type="NCBI Taxonomy" id="748857"/>
    <lineage>
        <taxon>Bacteria</taxon>
        <taxon>Pseudomonadati</taxon>
        <taxon>Verrucomicrobiota</taxon>
        <taxon>Verrucomicrobiia</taxon>
        <taxon>Verrucomicrobiales</taxon>
        <taxon>Verrucomicrobiaceae</taxon>
        <taxon>Roseimicrobium</taxon>
    </lineage>
</organism>
<proteinExistence type="predicted"/>
<comment type="caution">
    <text evidence="1">The sequence shown here is derived from an EMBL/GenBank/DDBJ whole genome shotgun (WGS) entry which is preliminary data.</text>
</comment>
<accession>A0A366HPX0</accession>
<dbReference type="AlphaFoldDB" id="A0A366HPX0"/>
<protein>
    <submittedName>
        <fullName evidence="1">Uncharacterized protein</fullName>
    </submittedName>
</protein>
<evidence type="ECO:0000313" key="1">
    <source>
        <dbReference type="EMBL" id="RBP44510.1"/>
    </source>
</evidence>
<gene>
    <name evidence="1" type="ORF">DES53_104331</name>
</gene>